<dbReference type="Proteomes" id="UP000241769">
    <property type="component" value="Unassembled WGS sequence"/>
</dbReference>
<feature type="domain" description="Protein kinase" evidence="9">
    <location>
        <begin position="44"/>
        <end position="353"/>
    </location>
</feature>
<dbReference type="OrthoDB" id="5979581at2759"/>
<dbReference type="STRING" id="1890364.A0A2P6NS67"/>
<dbReference type="EMBL" id="MDYQ01000027">
    <property type="protein sequence ID" value="PRP86770.1"/>
    <property type="molecule type" value="Genomic_DNA"/>
</dbReference>
<comment type="caution">
    <text evidence="10">The sequence shown here is derived from an EMBL/GenBank/DDBJ whole genome shotgun (WGS) entry which is preliminary data.</text>
</comment>
<dbReference type="PROSITE" id="PS00107">
    <property type="entry name" value="PROTEIN_KINASE_ATP"/>
    <property type="match status" value="1"/>
</dbReference>
<evidence type="ECO:0000256" key="1">
    <source>
        <dbReference type="ARBA" id="ARBA00022527"/>
    </source>
</evidence>
<keyword evidence="3 6" id="KW-0547">Nucleotide-binding</keyword>
<dbReference type="PANTHER" id="PTHR45646">
    <property type="entry name" value="SERINE/THREONINE-PROTEIN KINASE DOA-RELATED"/>
    <property type="match status" value="1"/>
</dbReference>
<proteinExistence type="inferred from homology"/>
<reference evidence="10 11" key="1">
    <citation type="journal article" date="2018" name="Genome Biol. Evol.">
        <title>Multiple Roots of Fruiting Body Formation in Amoebozoa.</title>
        <authorList>
            <person name="Hillmann F."/>
            <person name="Forbes G."/>
            <person name="Novohradska S."/>
            <person name="Ferling I."/>
            <person name="Riege K."/>
            <person name="Groth M."/>
            <person name="Westermann M."/>
            <person name="Marz M."/>
            <person name="Spaller T."/>
            <person name="Winckler T."/>
            <person name="Schaap P."/>
            <person name="Glockner G."/>
        </authorList>
    </citation>
    <scope>NUCLEOTIDE SEQUENCE [LARGE SCALE GENOMIC DNA]</scope>
    <source>
        <strain evidence="10 11">Jena</strain>
    </source>
</reference>
<keyword evidence="1 7" id="KW-0723">Serine/threonine-protein kinase</keyword>
<evidence type="ECO:0000256" key="5">
    <source>
        <dbReference type="ARBA" id="ARBA00022840"/>
    </source>
</evidence>
<keyword evidence="5 6" id="KW-0067">ATP-binding</keyword>
<evidence type="ECO:0000256" key="2">
    <source>
        <dbReference type="ARBA" id="ARBA00022679"/>
    </source>
</evidence>
<dbReference type="InterPro" id="IPR011009">
    <property type="entry name" value="Kinase-like_dom_sf"/>
</dbReference>
<organism evidence="10 11">
    <name type="scientific">Planoprotostelium fungivorum</name>
    <dbReference type="NCBI Taxonomy" id="1890364"/>
    <lineage>
        <taxon>Eukaryota</taxon>
        <taxon>Amoebozoa</taxon>
        <taxon>Evosea</taxon>
        <taxon>Variosea</taxon>
        <taxon>Cavosteliida</taxon>
        <taxon>Cavosteliaceae</taxon>
        <taxon>Planoprotostelium</taxon>
    </lineage>
</organism>
<dbReference type="Pfam" id="PF00069">
    <property type="entry name" value="Pkinase"/>
    <property type="match status" value="1"/>
</dbReference>
<keyword evidence="4" id="KW-0418">Kinase</keyword>
<evidence type="ECO:0000256" key="4">
    <source>
        <dbReference type="ARBA" id="ARBA00022777"/>
    </source>
</evidence>
<dbReference type="InterPro" id="IPR017441">
    <property type="entry name" value="Protein_kinase_ATP_BS"/>
</dbReference>
<keyword evidence="11" id="KW-1185">Reference proteome</keyword>
<dbReference type="InParanoid" id="A0A2P6NS67"/>
<dbReference type="GO" id="GO:0005634">
    <property type="term" value="C:nucleus"/>
    <property type="evidence" value="ECO:0007669"/>
    <property type="project" value="TreeGrafter"/>
</dbReference>
<dbReference type="InterPro" id="IPR000719">
    <property type="entry name" value="Prot_kinase_dom"/>
</dbReference>
<dbReference type="PROSITE" id="PS50011">
    <property type="entry name" value="PROTEIN_KINASE_DOM"/>
    <property type="match status" value="1"/>
</dbReference>
<dbReference type="PANTHER" id="PTHR45646:SF11">
    <property type="entry name" value="SERINE_THREONINE-PROTEIN KINASE DOA"/>
    <property type="match status" value="1"/>
</dbReference>
<dbReference type="SMART" id="SM00220">
    <property type="entry name" value="S_TKc"/>
    <property type="match status" value="1"/>
</dbReference>
<feature type="region of interest" description="Disordered" evidence="8">
    <location>
        <begin position="1"/>
        <end position="24"/>
    </location>
</feature>
<keyword evidence="2" id="KW-0808">Transferase</keyword>
<dbReference type="GO" id="GO:0005524">
    <property type="term" value="F:ATP binding"/>
    <property type="evidence" value="ECO:0007669"/>
    <property type="project" value="UniProtKB-UniRule"/>
</dbReference>
<dbReference type="CDD" id="cd14134">
    <property type="entry name" value="PKc_CLK"/>
    <property type="match status" value="1"/>
</dbReference>
<evidence type="ECO:0000313" key="10">
    <source>
        <dbReference type="EMBL" id="PRP86770.1"/>
    </source>
</evidence>
<feature type="binding site" evidence="6">
    <location>
        <position position="73"/>
    </location>
    <ligand>
        <name>ATP</name>
        <dbReference type="ChEBI" id="CHEBI:30616"/>
    </ligand>
</feature>
<gene>
    <name evidence="10" type="ORF">PROFUN_02919</name>
</gene>
<dbReference type="InterPro" id="IPR051175">
    <property type="entry name" value="CLK_kinases"/>
</dbReference>
<evidence type="ECO:0000313" key="11">
    <source>
        <dbReference type="Proteomes" id="UP000241769"/>
    </source>
</evidence>
<evidence type="ECO:0000259" key="9">
    <source>
        <dbReference type="PROSITE" id="PS50011"/>
    </source>
</evidence>
<dbReference type="AlphaFoldDB" id="A0A2P6NS67"/>
<dbReference type="SUPFAM" id="SSF56112">
    <property type="entry name" value="Protein kinase-like (PK-like)"/>
    <property type="match status" value="1"/>
</dbReference>
<protein>
    <recommendedName>
        <fullName evidence="9">Protein kinase domain-containing protein</fullName>
    </recommendedName>
</protein>
<evidence type="ECO:0000256" key="7">
    <source>
        <dbReference type="RuleBase" id="RU000304"/>
    </source>
</evidence>
<dbReference type="Gene3D" id="1.10.510.10">
    <property type="entry name" value="Transferase(Phosphotransferase) domain 1"/>
    <property type="match status" value="1"/>
</dbReference>
<name>A0A2P6NS67_9EUKA</name>
<evidence type="ECO:0000256" key="6">
    <source>
        <dbReference type="PROSITE-ProRule" id="PRU10141"/>
    </source>
</evidence>
<evidence type="ECO:0000256" key="8">
    <source>
        <dbReference type="SAM" id="MobiDB-lite"/>
    </source>
</evidence>
<evidence type="ECO:0000256" key="3">
    <source>
        <dbReference type="ARBA" id="ARBA00022741"/>
    </source>
</evidence>
<dbReference type="PROSITE" id="PS00108">
    <property type="entry name" value="PROTEIN_KINASE_ST"/>
    <property type="match status" value="1"/>
</dbReference>
<feature type="compositionally biased region" description="Basic residues" evidence="8">
    <location>
        <begin position="10"/>
        <end position="19"/>
    </location>
</feature>
<dbReference type="InterPro" id="IPR008271">
    <property type="entry name" value="Ser/Thr_kinase_AS"/>
</dbReference>
<dbReference type="GO" id="GO:0004674">
    <property type="term" value="F:protein serine/threonine kinase activity"/>
    <property type="evidence" value="ECO:0007669"/>
    <property type="project" value="UniProtKB-KW"/>
</dbReference>
<comment type="similarity">
    <text evidence="7">Belongs to the protein kinase superfamily.</text>
</comment>
<dbReference type="Gene3D" id="3.30.200.20">
    <property type="entry name" value="Phosphorylase Kinase, domain 1"/>
    <property type="match status" value="1"/>
</dbReference>
<accession>A0A2P6NS67</accession>
<sequence>MSSESEKSHKPQRKRRRHSTPIPDWDDSERHYRVILGESLTSRFKVMRLLGEGTFGKVVECWDRKRKRYVAVKIIRAVDRYREAAFTEMDILNDIADGDPSGRSGCVTLLTWFDFRGHLCMVFERWGPCLYDVIKNNRYQPFPIYIIRSFARQLCHSIAYLHSINLIHTDLKPENILLEDDQFRVLPPDQNSTHPLHLPVRPNIVLIDFGGATFNDKHHTSIVSTRHYRAPEVILDLGWTFPCDVWSIGCILVEFYTGTALFQTHRNAEHLAIMEKVLGPLPHEMIQKSKYYQDGELKWMDSANPSSLKYVESCSPMPDMIHDEDFLDLILKMLTYDTKKRITAREALRHPFLNCN</sequence>